<dbReference type="InterPro" id="IPR048279">
    <property type="entry name" value="MdtK-like"/>
</dbReference>
<evidence type="ECO:0000313" key="11">
    <source>
        <dbReference type="Proteomes" id="UP000215999"/>
    </source>
</evidence>
<evidence type="ECO:0000256" key="4">
    <source>
        <dbReference type="ARBA" id="ARBA00022475"/>
    </source>
</evidence>
<evidence type="ECO:0000256" key="6">
    <source>
        <dbReference type="ARBA" id="ARBA00022989"/>
    </source>
</evidence>
<evidence type="ECO:0000256" key="2">
    <source>
        <dbReference type="ARBA" id="ARBA00013489"/>
    </source>
</evidence>
<feature type="transmembrane region" description="Helical" evidence="9">
    <location>
        <begin position="168"/>
        <end position="190"/>
    </location>
</feature>
<dbReference type="RefSeq" id="WP_094958674.1">
    <property type="nucleotide sequence ID" value="NZ_NOIF01000231.1"/>
</dbReference>
<dbReference type="CDD" id="cd13134">
    <property type="entry name" value="MATE_like_8"/>
    <property type="match status" value="1"/>
</dbReference>
<keyword evidence="6 9" id="KW-1133">Transmembrane helix</keyword>
<dbReference type="InterPro" id="IPR002528">
    <property type="entry name" value="MATE_fam"/>
</dbReference>
<accession>A0ABX4FSB4</accession>
<keyword evidence="3" id="KW-0813">Transport</keyword>
<evidence type="ECO:0000313" key="10">
    <source>
        <dbReference type="EMBL" id="OZS41788.1"/>
    </source>
</evidence>
<feature type="transmembrane region" description="Helical" evidence="9">
    <location>
        <begin position="138"/>
        <end position="156"/>
    </location>
</feature>
<keyword evidence="11" id="KW-1185">Reference proteome</keyword>
<dbReference type="Proteomes" id="UP000215999">
    <property type="component" value="Unassembled WGS sequence"/>
</dbReference>
<organism evidence="10 11">
    <name type="scientific">Photobacterium sanguinicancri</name>
    <dbReference type="NCBI Taxonomy" id="875932"/>
    <lineage>
        <taxon>Bacteria</taxon>
        <taxon>Pseudomonadati</taxon>
        <taxon>Pseudomonadota</taxon>
        <taxon>Gammaproteobacteria</taxon>
        <taxon>Vibrionales</taxon>
        <taxon>Vibrionaceae</taxon>
        <taxon>Photobacterium</taxon>
    </lineage>
</organism>
<evidence type="ECO:0000256" key="1">
    <source>
        <dbReference type="ARBA" id="ARBA00004429"/>
    </source>
</evidence>
<evidence type="ECO:0000256" key="8">
    <source>
        <dbReference type="ARBA" id="ARBA00030855"/>
    </source>
</evidence>
<dbReference type="PANTHER" id="PTHR42925:SF2">
    <property type="entry name" value="NA+ DRIVEN MULTIDRUG EFFLUX PUMP"/>
    <property type="match status" value="1"/>
</dbReference>
<name>A0ABX4FSB4_9GAMM</name>
<evidence type="ECO:0000256" key="9">
    <source>
        <dbReference type="SAM" id="Phobius"/>
    </source>
</evidence>
<feature type="transmembrane region" description="Helical" evidence="9">
    <location>
        <begin position="367"/>
        <end position="391"/>
    </location>
</feature>
<feature type="transmembrane region" description="Helical" evidence="9">
    <location>
        <begin position="250"/>
        <end position="271"/>
    </location>
</feature>
<keyword evidence="7 9" id="KW-0472">Membrane</keyword>
<feature type="transmembrane region" description="Helical" evidence="9">
    <location>
        <begin position="291"/>
        <end position="309"/>
    </location>
</feature>
<proteinExistence type="predicted"/>
<dbReference type="NCBIfam" id="TIGR00797">
    <property type="entry name" value="matE"/>
    <property type="match status" value="1"/>
</dbReference>
<evidence type="ECO:0000256" key="3">
    <source>
        <dbReference type="ARBA" id="ARBA00022448"/>
    </source>
</evidence>
<evidence type="ECO:0000256" key="7">
    <source>
        <dbReference type="ARBA" id="ARBA00023136"/>
    </source>
</evidence>
<dbReference type="Pfam" id="PF01554">
    <property type="entry name" value="MatE"/>
    <property type="match status" value="2"/>
</dbReference>
<comment type="subcellular location">
    <subcellularLocation>
        <location evidence="1">Cell inner membrane</location>
        <topology evidence="1">Multi-pass membrane protein</topology>
    </subcellularLocation>
</comment>
<reference evidence="10 11" key="1">
    <citation type="journal article" date="2016" name="Antonie Van Leeuwenhoek">
        <title>Photobacterium sanguinicancri sp. nov. isolated from marine animals.</title>
        <authorList>
            <person name="Gomez-Gil B."/>
            <person name="Roque A."/>
            <person name="Rotllant G."/>
            <person name="Romalde J.L."/>
            <person name="Doce A."/>
            <person name="Eggermont M."/>
            <person name="Defoirdt T."/>
        </authorList>
    </citation>
    <scope>NUCLEOTIDE SEQUENCE [LARGE SCALE GENOMIC DNA]</scope>
    <source>
        <strain evidence="10 11">CAIM 1827</strain>
    </source>
</reference>
<keyword evidence="5 9" id="KW-0812">Transmembrane</keyword>
<sequence>MQATLSLVYQHTKGDFLKKIFTIALPITLQNMMFASKGLVDVMMLGQLTEADIAAVGIASKALFIATIMLVGIATGGGLLTAQYWGAKDHRGVRESTTLSLLFTITAALITILGVNLYSTQIMGLATPSWQVNTLGSQYLVITSFSLFFAAIISSLSASLRSIHQPGICTLISAISVSINILLNWVLIFGNFGAPALGIKGAAIATLLSSLVEVASLIFYLRYKRHFLLSNLKSYLPAFQRCKVMRFLKLSIPTTFNFLIWSAGLFAYHAIMGNSGTQGLVALSVMTPIEAISLSFLVGVANASSVLVGNQLGAKNYTAAYYQAICMMLIAVSVTLVVSLTLYWQQMVILNQFSAITPETRELAETFLAILCVGIVLRSVPTTLVVGVLRAGGDVKFCLYQDMLTQWAFGIPLTALGALWFGFSSELVYAMFFLETLFKWFASIQRFRSKKWMHNLVEA</sequence>
<feature type="transmembrane region" description="Helical" evidence="9">
    <location>
        <begin position="20"/>
        <end position="40"/>
    </location>
</feature>
<feature type="transmembrane region" description="Helical" evidence="9">
    <location>
        <begin position="202"/>
        <end position="223"/>
    </location>
</feature>
<dbReference type="PIRSF" id="PIRSF006603">
    <property type="entry name" value="DinF"/>
    <property type="match status" value="1"/>
</dbReference>
<comment type="caution">
    <text evidence="10">The sequence shown here is derived from an EMBL/GenBank/DDBJ whole genome shotgun (WGS) entry which is preliminary data.</text>
</comment>
<dbReference type="InterPro" id="IPR047135">
    <property type="entry name" value="YsiQ"/>
</dbReference>
<feature type="transmembrane region" description="Helical" evidence="9">
    <location>
        <begin position="321"/>
        <end position="344"/>
    </location>
</feature>
<keyword evidence="4" id="KW-1003">Cell membrane</keyword>
<gene>
    <name evidence="10" type="ORF">ASV53_21855</name>
</gene>
<dbReference type="EMBL" id="NOIF01000231">
    <property type="protein sequence ID" value="OZS41788.1"/>
    <property type="molecule type" value="Genomic_DNA"/>
</dbReference>
<feature type="transmembrane region" description="Helical" evidence="9">
    <location>
        <begin position="62"/>
        <end position="87"/>
    </location>
</feature>
<feature type="transmembrane region" description="Helical" evidence="9">
    <location>
        <begin position="99"/>
        <end position="118"/>
    </location>
</feature>
<evidence type="ECO:0000256" key="5">
    <source>
        <dbReference type="ARBA" id="ARBA00022692"/>
    </source>
</evidence>
<feature type="transmembrane region" description="Helical" evidence="9">
    <location>
        <begin position="403"/>
        <end position="421"/>
    </location>
</feature>
<dbReference type="PANTHER" id="PTHR42925">
    <property type="entry name" value="MULTIDRUG AND TOXIN EFFLUX PROTEIN MATE FAMILY"/>
    <property type="match status" value="1"/>
</dbReference>
<protein>
    <recommendedName>
        <fullName evidence="2">Multidrug resistance protein NorM</fullName>
    </recommendedName>
    <alternativeName>
        <fullName evidence="8">Na(+)/drug antiporter</fullName>
    </alternativeName>
</protein>